<proteinExistence type="predicted"/>
<comment type="caution">
    <text evidence="1">The sequence shown here is derived from an EMBL/GenBank/DDBJ whole genome shotgun (WGS) entry which is preliminary data.</text>
</comment>
<evidence type="ECO:0000313" key="1">
    <source>
        <dbReference type="EMBL" id="RJO72958.1"/>
    </source>
</evidence>
<protein>
    <submittedName>
        <fullName evidence="1">Uncharacterized protein</fullName>
    </submittedName>
</protein>
<dbReference type="EMBL" id="QZFU01000024">
    <property type="protein sequence ID" value="RJO72958.1"/>
    <property type="molecule type" value="Genomic_DNA"/>
</dbReference>
<dbReference type="RefSeq" id="WP_120042978.1">
    <property type="nucleotide sequence ID" value="NZ_QZFU01000024.1"/>
</dbReference>
<evidence type="ECO:0000313" key="2">
    <source>
        <dbReference type="Proteomes" id="UP000266677"/>
    </source>
</evidence>
<gene>
    <name evidence="1" type="ORF">D5S18_21995</name>
</gene>
<sequence>MELVVTVSEAEDDVEELHSLYSALLEDDELRSARKHLDPGAERPDTLGAEEVIRLVLDSMELFTALTTCLTAWLHMRKPRLRLRITRPDGITAEITTSGGRAVRAEQVNEAIELVRGTPDEAS</sequence>
<dbReference type="OrthoDB" id="4558124at2"/>
<organism evidence="1 2">
    <name type="scientific">Nocardia panacis</name>
    <dbReference type="NCBI Taxonomy" id="2340916"/>
    <lineage>
        <taxon>Bacteria</taxon>
        <taxon>Bacillati</taxon>
        <taxon>Actinomycetota</taxon>
        <taxon>Actinomycetes</taxon>
        <taxon>Mycobacteriales</taxon>
        <taxon>Nocardiaceae</taxon>
        <taxon>Nocardia</taxon>
    </lineage>
</organism>
<reference evidence="1 2" key="1">
    <citation type="submission" date="2018-09" db="EMBL/GenBank/DDBJ databases">
        <title>YIM PH21274 draft genome.</title>
        <authorList>
            <person name="Miao C."/>
        </authorList>
    </citation>
    <scope>NUCLEOTIDE SEQUENCE [LARGE SCALE GENOMIC DNA]</scope>
    <source>
        <strain evidence="1 2">YIM PH 21724</strain>
    </source>
</reference>
<keyword evidence="2" id="KW-1185">Reference proteome</keyword>
<accession>A0A3A4KF82</accession>
<dbReference type="InterPro" id="IPR045428">
    <property type="entry name" value="EACC1"/>
</dbReference>
<name>A0A3A4KF82_9NOCA</name>
<dbReference type="Proteomes" id="UP000266677">
    <property type="component" value="Unassembled WGS sequence"/>
</dbReference>
<dbReference type="AlphaFoldDB" id="A0A3A4KF82"/>
<dbReference type="Pfam" id="PF19953">
    <property type="entry name" value="EACC1"/>
    <property type="match status" value="1"/>
</dbReference>